<keyword evidence="7 10" id="KW-0030">Aminoacyl-tRNA synthetase</keyword>
<evidence type="ECO:0000256" key="1">
    <source>
        <dbReference type="ARBA" id="ARBA00005594"/>
    </source>
</evidence>
<dbReference type="GO" id="GO:0004830">
    <property type="term" value="F:tryptophan-tRNA ligase activity"/>
    <property type="evidence" value="ECO:0007669"/>
    <property type="project" value="UniProtKB-EC"/>
</dbReference>
<accession>A0A146KBD2</accession>
<dbReference type="GO" id="GO:0005737">
    <property type="term" value="C:cytoplasm"/>
    <property type="evidence" value="ECO:0007669"/>
    <property type="project" value="TreeGrafter"/>
</dbReference>
<evidence type="ECO:0000256" key="8">
    <source>
        <dbReference type="ARBA" id="ARBA00030268"/>
    </source>
</evidence>
<keyword evidence="5 10" id="KW-0067">ATP-binding</keyword>
<dbReference type="NCBIfam" id="TIGR00233">
    <property type="entry name" value="trpS"/>
    <property type="match status" value="1"/>
</dbReference>
<organism evidence="11">
    <name type="scientific">Trepomonas sp. PC1</name>
    <dbReference type="NCBI Taxonomy" id="1076344"/>
    <lineage>
        <taxon>Eukaryota</taxon>
        <taxon>Metamonada</taxon>
        <taxon>Diplomonadida</taxon>
        <taxon>Hexamitidae</taxon>
        <taxon>Hexamitinae</taxon>
        <taxon>Trepomonas</taxon>
    </lineage>
</organism>
<dbReference type="FunFam" id="1.10.240.10:FF:000007">
    <property type="entry name" value="Tryptophan--tRNA ligase"/>
    <property type="match status" value="1"/>
</dbReference>
<evidence type="ECO:0000256" key="5">
    <source>
        <dbReference type="ARBA" id="ARBA00022840"/>
    </source>
</evidence>
<dbReference type="SUPFAM" id="SSF52374">
    <property type="entry name" value="Nucleotidylyl transferase"/>
    <property type="match status" value="2"/>
</dbReference>
<keyword evidence="3 10" id="KW-0436">Ligase</keyword>
<dbReference type="PANTHER" id="PTHR10055:SF1">
    <property type="entry name" value="TRYPTOPHAN--TRNA LIGASE, CYTOPLASMIC"/>
    <property type="match status" value="1"/>
</dbReference>
<reference evidence="11" key="1">
    <citation type="submission" date="2015-07" db="EMBL/GenBank/DDBJ databases">
        <title>Adaptation to a free-living lifestyle via gene acquisitions in the diplomonad Trepomonas sp. PC1.</title>
        <authorList>
            <person name="Xu F."/>
            <person name="Jerlstrom-Hultqvist J."/>
            <person name="Kolisko M."/>
            <person name="Simpson A.G.B."/>
            <person name="Roger A.J."/>
            <person name="Svard S.G."/>
            <person name="Andersson J.O."/>
        </authorList>
    </citation>
    <scope>NUCLEOTIDE SEQUENCE</scope>
    <source>
        <strain evidence="11">PC1</strain>
    </source>
</reference>
<dbReference type="EC" id="6.1.1.2" evidence="2"/>
<evidence type="ECO:0000256" key="9">
    <source>
        <dbReference type="ARBA" id="ARBA00049929"/>
    </source>
</evidence>
<dbReference type="Gene3D" id="1.10.240.10">
    <property type="entry name" value="Tyrosyl-Transfer RNA Synthetase"/>
    <property type="match status" value="1"/>
</dbReference>
<dbReference type="GO" id="GO:0005524">
    <property type="term" value="F:ATP binding"/>
    <property type="evidence" value="ECO:0007669"/>
    <property type="project" value="UniProtKB-KW"/>
</dbReference>
<evidence type="ECO:0000256" key="7">
    <source>
        <dbReference type="ARBA" id="ARBA00023146"/>
    </source>
</evidence>
<sequence>MIPFFFCAYLQKCFNCYVVIQVTDDEKMLRDSSLDFKTVDKYALSNIKDMIACDFDMSKTFIFLNSYYAGHVARFSVEFERLITLSQLRATFGFPDACNTGYVSYPPKQMQPAFYPFFPNIFTLDYCIQWKKDHTPKLEGNEQEAEKPIEVKAGMTKQQLEQRAKKQAVIKPALQPYCLIPSGYEQDPYFRLARDQAPKLSLPKPATIYNSFIPALRGCDDKMSASDPTNAVYMTDLPAEIKKKINRYAFSGGKATKEEQQQFGANIDIDVSVKYLEVFMEDDIQLEEIKRKYKNGEMMTGDVKAALIEVLQKVVQVHQAKRAKISDEEVRKNVYGWGRDL</sequence>
<dbReference type="InterPro" id="IPR014729">
    <property type="entry name" value="Rossmann-like_a/b/a_fold"/>
</dbReference>
<dbReference type="PRINTS" id="PR01039">
    <property type="entry name" value="TRNASYNTHTRP"/>
</dbReference>
<gene>
    <name evidence="11" type="ORF">TPC1_15268</name>
</gene>
<comment type="catalytic activity">
    <reaction evidence="9">
        <text>tRNA(Trp) + L-tryptophan + ATP = L-tryptophyl-tRNA(Trp) + AMP + diphosphate + H(+)</text>
        <dbReference type="Rhea" id="RHEA:24080"/>
        <dbReference type="Rhea" id="RHEA-COMP:9671"/>
        <dbReference type="Rhea" id="RHEA-COMP:9705"/>
        <dbReference type="ChEBI" id="CHEBI:15378"/>
        <dbReference type="ChEBI" id="CHEBI:30616"/>
        <dbReference type="ChEBI" id="CHEBI:33019"/>
        <dbReference type="ChEBI" id="CHEBI:57912"/>
        <dbReference type="ChEBI" id="CHEBI:78442"/>
        <dbReference type="ChEBI" id="CHEBI:78535"/>
        <dbReference type="ChEBI" id="CHEBI:456215"/>
        <dbReference type="EC" id="6.1.1.2"/>
    </reaction>
</comment>
<evidence type="ECO:0000256" key="3">
    <source>
        <dbReference type="ARBA" id="ARBA00022598"/>
    </source>
</evidence>
<proteinExistence type="inferred from homology"/>
<name>A0A146KBD2_9EUKA</name>
<dbReference type="GO" id="GO:0006436">
    <property type="term" value="P:tryptophanyl-tRNA aminoacylation"/>
    <property type="evidence" value="ECO:0007669"/>
    <property type="project" value="InterPro"/>
</dbReference>
<dbReference type="AlphaFoldDB" id="A0A146KBD2"/>
<evidence type="ECO:0000256" key="4">
    <source>
        <dbReference type="ARBA" id="ARBA00022741"/>
    </source>
</evidence>
<evidence type="ECO:0000256" key="10">
    <source>
        <dbReference type="RuleBase" id="RU363036"/>
    </source>
</evidence>
<dbReference type="EMBL" id="GDID01003907">
    <property type="protein sequence ID" value="JAP92699.1"/>
    <property type="molecule type" value="Transcribed_RNA"/>
</dbReference>
<dbReference type="Gene3D" id="3.40.50.620">
    <property type="entry name" value="HUPs"/>
    <property type="match status" value="1"/>
</dbReference>
<dbReference type="Pfam" id="PF00579">
    <property type="entry name" value="tRNA-synt_1b"/>
    <property type="match status" value="1"/>
</dbReference>
<keyword evidence="6 10" id="KW-0648">Protein biosynthesis</keyword>
<evidence type="ECO:0000256" key="2">
    <source>
        <dbReference type="ARBA" id="ARBA00013161"/>
    </source>
</evidence>
<dbReference type="PANTHER" id="PTHR10055">
    <property type="entry name" value="TRYPTOPHANYL-TRNA SYNTHETASE"/>
    <property type="match status" value="1"/>
</dbReference>
<keyword evidence="4 10" id="KW-0547">Nucleotide-binding</keyword>
<evidence type="ECO:0000256" key="6">
    <source>
        <dbReference type="ARBA" id="ARBA00022917"/>
    </source>
</evidence>
<comment type="similarity">
    <text evidence="1 10">Belongs to the class-I aminoacyl-tRNA synthetase family.</text>
</comment>
<dbReference type="InterPro" id="IPR002305">
    <property type="entry name" value="aa-tRNA-synth_Ic"/>
</dbReference>
<evidence type="ECO:0000313" key="11">
    <source>
        <dbReference type="EMBL" id="JAP92699.1"/>
    </source>
</evidence>
<protein>
    <recommendedName>
        <fullName evidence="2">tryptophan--tRNA ligase</fullName>
        <ecNumber evidence="2">6.1.1.2</ecNumber>
    </recommendedName>
    <alternativeName>
        <fullName evidence="8">Tryptophanyl-tRNA synthetase</fullName>
    </alternativeName>
</protein>
<dbReference type="InterPro" id="IPR002306">
    <property type="entry name" value="Trp-tRNA-ligase"/>
</dbReference>